<proteinExistence type="predicted"/>
<sequence length="122" mass="14033">YIKIGDKECEFNKNFRLILHTKLANPHYKPELQAQTTLLNFTVTEDGLEDQLLAEVVSIERPDLERLKLVLTKHQNDFKIELTQLENDLLLRLSAAEGSFLDDTDLVERLETTKATAAEIEH</sequence>
<dbReference type="GO" id="GO:0007018">
    <property type="term" value="P:microtubule-based movement"/>
    <property type="evidence" value="ECO:0007669"/>
    <property type="project" value="InterPro"/>
</dbReference>
<dbReference type="STRING" id="56216.A0A1A6GJR4"/>
<dbReference type="InterPro" id="IPR027417">
    <property type="entry name" value="P-loop_NTPase"/>
</dbReference>
<evidence type="ECO:0000313" key="3">
    <source>
        <dbReference type="Proteomes" id="UP000092124"/>
    </source>
</evidence>
<keyword evidence="3" id="KW-1185">Reference proteome</keyword>
<dbReference type="EMBL" id="LZPO01093646">
    <property type="protein sequence ID" value="OBS65577.1"/>
    <property type="molecule type" value="Genomic_DNA"/>
</dbReference>
<dbReference type="GO" id="GO:0030286">
    <property type="term" value="C:dynein complex"/>
    <property type="evidence" value="ECO:0007669"/>
    <property type="project" value="InterPro"/>
</dbReference>
<feature type="non-terminal residue" evidence="2">
    <location>
        <position position="1"/>
    </location>
</feature>
<dbReference type="Gene3D" id="6.10.140.1060">
    <property type="match status" value="1"/>
</dbReference>
<reference evidence="2 3" key="1">
    <citation type="submission" date="2016-06" db="EMBL/GenBank/DDBJ databases">
        <title>The Draft Genome Sequence and Annotation of the Desert Woodrat Neotoma lepida.</title>
        <authorList>
            <person name="Campbell M."/>
            <person name="Oakeson K.F."/>
            <person name="Yandell M."/>
            <person name="Halpert J.R."/>
            <person name="Dearing D."/>
        </authorList>
    </citation>
    <scope>NUCLEOTIDE SEQUENCE [LARGE SCALE GENOMIC DNA]</scope>
    <source>
        <strain evidence="2">417</strain>
        <tissue evidence="2">Liver</tissue>
    </source>
</reference>
<dbReference type="InterPro" id="IPR035706">
    <property type="entry name" value="AAA_9"/>
</dbReference>
<dbReference type="OrthoDB" id="10252139at2759"/>
<evidence type="ECO:0000313" key="2">
    <source>
        <dbReference type="EMBL" id="OBS65577.1"/>
    </source>
</evidence>
<dbReference type="PANTHER" id="PTHR22878">
    <property type="entry name" value="DYNEIN HEAVY CHAIN 6, AXONEMAL-LIKE-RELATED"/>
    <property type="match status" value="1"/>
</dbReference>
<dbReference type="Pfam" id="PF12781">
    <property type="entry name" value="AAA_9"/>
    <property type="match status" value="1"/>
</dbReference>
<name>A0A1A6GJR4_NEOLE</name>
<dbReference type="PANTHER" id="PTHR22878:SF63">
    <property type="entry name" value="DYNEIN AXONEMAL HEAVY CHAIN 10"/>
    <property type="match status" value="1"/>
</dbReference>
<comment type="caution">
    <text evidence="2">The sequence shown here is derived from an EMBL/GenBank/DDBJ whole genome shotgun (WGS) entry which is preliminary data.</text>
</comment>
<feature type="domain" description="Dynein heavy chain ATP-binding dynein motor region" evidence="1">
    <location>
        <begin position="1"/>
        <end position="120"/>
    </location>
</feature>
<protein>
    <recommendedName>
        <fullName evidence="1">Dynein heavy chain ATP-binding dynein motor region domain-containing protein</fullName>
    </recommendedName>
</protein>
<evidence type="ECO:0000259" key="1">
    <source>
        <dbReference type="Pfam" id="PF12781"/>
    </source>
</evidence>
<gene>
    <name evidence="2" type="ORF">A6R68_05883</name>
</gene>
<feature type="non-terminal residue" evidence="2">
    <location>
        <position position="122"/>
    </location>
</feature>
<dbReference type="AlphaFoldDB" id="A0A1A6GJR4"/>
<accession>A0A1A6GJR4</accession>
<dbReference type="InterPro" id="IPR026983">
    <property type="entry name" value="DHC"/>
</dbReference>
<dbReference type="Proteomes" id="UP000092124">
    <property type="component" value="Unassembled WGS sequence"/>
</dbReference>
<dbReference type="GO" id="GO:0045505">
    <property type="term" value="F:dynein intermediate chain binding"/>
    <property type="evidence" value="ECO:0007669"/>
    <property type="project" value="InterPro"/>
</dbReference>
<dbReference type="Gene3D" id="3.40.50.300">
    <property type="entry name" value="P-loop containing nucleotide triphosphate hydrolases"/>
    <property type="match status" value="1"/>
</dbReference>
<organism evidence="2 3">
    <name type="scientific">Neotoma lepida</name>
    <name type="common">Desert woodrat</name>
    <dbReference type="NCBI Taxonomy" id="56216"/>
    <lineage>
        <taxon>Eukaryota</taxon>
        <taxon>Metazoa</taxon>
        <taxon>Chordata</taxon>
        <taxon>Craniata</taxon>
        <taxon>Vertebrata</taxon>
        <taxon>Euteleostomi</taxon>
        <taxon>Mammalia</taxon>
        <taxon>Eutheria</taxon>
        <taxon>Euarchontoglires</taxon>
        <taxon>Glires</taxon>
        <taxon>Rodentia</taxon>
        <taxon>Myomorpha</taxon>
        <taxon>Muroidea</taxon>
        <taxon>Cricetidae</taxon>
        <taxon>Neotominae</taxon>
        <taxon>Neotoma</taxon>
    </lineage>
</organism>
<dbReference type="GO" id="GO:0051959">
    <property type="term" value="F:dynein light intermediate chain binding"/>
    <property type="evidence" value="ECO:0007669"/>
    <property type="project" value="InterPro"/>
</dbReference>